<dbReference type="Gene3D" id="3.30.760.10">
    <property type="entry name" value="RNA Cap, Translation Initiation Factor Eif4e"/>
    <property type="match status" value="1"/>
</dbReference>
<dbReference type="SUPFAM" id="SSF55418">
    <property type="entry name" value="eIF4e-like"/>
    <property type="match status" value="1"/>
</dbReference>
<keyword evidence="2" id="KW-1185">Reference proteome</keyword>
<sequence>MVPGPDVIRGIRAYQTICEEFLQTTHHTPAGKQATRTALLDVANTLGHTEGKWLFACPPNKVAEAWGLLARAAVCDNLSSGHGLAGCGVSCTPKLNRKGVLAVYILAVRCPDFTDTEHLHRTLDYTLNLLMDTDIRNANVLTPDIVETSAVQKNYTCSHILT</sequence>
<proteinExistence type="predicted"/>
<comment type="caution">
    <text evidence="1">The sequence shown here is derived from an EMBL/GenBank/DDBJ whole genome shotgun (WGS) entry which is preliminary data.</text>
</comment>
<gene>
    <name evidence="1" type="ORF">KIPB_012196</name>
</gene>
<evidence type="ECO:0000313" key="2">
    <source>
        <dbReference type="Proteomes" id="UP000265618"/>
    </source>
</evidence>
<accession>A0A391P7B2</accession>
<dbReference type="Pfam" id="PF08939">
    <property type="entry name" value="Bles03"/>
    <property type="match status" value="1"/>
</dbReference>
<protein>
    <submittedName>
        <fullName evidence="1">Uncharacterized protein</fullName>
    </submittedName>
</protein>
<dbReference type="InterPro" id="IPR023398">
    <property type="entry name" value="TIF_eIF4e-like"/>
</dbReference>
<dbReference type="InterPro" id="IPR015034">
    <property type="entry name" value="Bles03"/>
</dbReference>
<organism evidence="1 2">
    <name type="scientific">Kipferlia bialata</name>
    <dbReference type="NCBI Taxonomy" id="797122"/>
    <lineage>
        <taxon>Eukaryota</taxon>
        <taxon>Metamonada</taxon>
        <taxon>Carpediemonas-like organisms</taxon>
        <taxon>Kipferlia</taxon>
    </lineage>
</organism>
<dbReference type="Proteomes" id="UP000265618">
    <property type="component" value="Unassembled WGS sequence"/>
</dbReference>
<evidence type="ECO:0000313" key="1">
    <source>
        <dbReference type="EMBL" id="GCA63852.1"/>
    </source>
</evidence>
<dbReference type="AlphaFoldDB" id="A0A391P7B2"/>
<reference evidence="1 2" key="1">
    <citation type="journal article" date="2018" name="PLoS ONE">
        <title>The draft genome of Kipferlia bialata reveals reductive genome evolution in fornicate parasites.</title>
        <authorList>
            <person name="Tanifuji G."/>
            <person name="Takabayashi S."/>
            <person name="Kume K."/>
            <person name="Takagi M."/>
            <person name="Nakayama T."/>
            <person name="Kamikawa R."/>
            <person name="Inagaki Y."/>
            <person name="Hashimoto T."/>
        </authorList>
    </citation>
    <scope>NUCLEOTIDE SEQUENCE [LARGE SCALE GENOMIC DNA]</scope>
    <source>
        <strain evidence="1">NY0173</strain>
    </source>
</reference>
<dbReference type="EMBL" id="BDIP01005290">
    <property type="protein sequence ID" value="GCA63852.1"/>
    <property type="molecule type" value="Genomic_DNA"/>
</dbReference>
<name>A0A391P7B2_9EUKA</name>